<reference evidence="2" key="1">
    <citation type="submission" date="2022-08" db="EMBL/GenBank/DDBJ databases">
        <authorList>
            <person name="Bogun A."/>
            <person name="Kislichkina A."/>
            <person name="Solomentsev V."/>
            <person name="Skryabin Y."/>
            <person name="Sizova A."/>
            <person name="Platonov M."/>
            <person name="Dentovskaya S."/>
        </authorList>
    </citation>
    <scope>NUCLEOTIDE SEQUENCE</scope>
    <source>
        <strain evidence="2">SCPM-O-B-7604</strain>
    </source>
</reference>
<gene>
    <name evidence="2" type="ORF">N0H69_06225</name>
</gene>
<protein>
    <submittedName>
        <fullName evidence="2">Pilus assembly protein</fullName>
    </submittedName>
</protein>
<keyword evidence="3" id="KW-1185">Reference proteome</keyword>
<name>A0ABY5USG3_9GAMM</name>
<evidence type="ECO:0000313" key="2">
    <source>
        <dbReference type="EMBL" id="UWM46418.1"/>
    </source>
</evidence>
<keyword evidence="1" id="KW-0812">Transmembrane</keyword>
<evidence type="ECO:0000313" key="3">
    <source>
        <dbReference type="Proteomes" id="UP001057860"/>
    </source>
</evidence>
<proteinExistence type="predicted"/>
<accession>A0ABY5USG3</accession>
<organism evidence="2 3">
    <name type="scientific">Yersinia alsatica</name>
    <dbReference type="NCBI Taxonomy" id="2890317"/>
    <lineage>
        <taxon>Bacteria</taxon>
        <taxon>Pseudomonadati</taxon>
        <taxon>Pseudomonadota</taxon>
        <taxon>Gammaproteobacteria</taxon>
        <taxon>Enterobacterales</taxon>
        <taxon>Yersiniaceae</taxon>
        <taxon>Yersinia</taxon>
    </lineage>
</organism>
<dbReference type="InterPro" id="IPR036465">
    <property type="entry name" value="vWFA_dom_sf"/>
</dbReference>
<evidence type="ECO:0000256" key="1">
    <source>
        <dbReference type="SAM" id="Phobius"/>
    </source>
</evidence>
<dbReference type="Proteomes" id="UP001057860">
    <property type="component" value="Chromosome"/>
</dbReference>
<dbReference type="GeneID" id="75139578"/>
<feature type="transmembrane region" description="Helical" evidence="1">
    <location>
        <begin position="24"/>
        <end position="44"/>
    </location>
</feature>
<dbReference type="RefSeq" id="WP_050150758.1">
    <property type="nucleotide sequence ID" value="NZ_CP104006.1"/>
</dbReference>
<keyword evidence="1" id="KW-0472">Membrane</keyword>
<sequence>MLKKNTLYIKLNTFFIFIKNENGAILLSFIFFLPVIIGLLFLSFEISHFIQKKARLSDAIEQATLALTIDNDEPPDGDNIKKEENRNFVIAYAKAYLPNETFSKPAINITSHSDHIKYQVDMTIHYPTKILNKIFQKVSSEVSINDNSRAIKYIAKAAEPTDVVFVTDYSGSMKFKFYDSNNEQVKIEALRKVFNNLYKKIQKNDNINIIGFVPFSWGTKISTSHIVNDEEVEKYCHFPFVPNAATPNFDYLKKYTLSRLKQFPGLENLDSVDNIKYGECLDKDHKKIKNEINEILKGNVEKKISEYLDTSCKISESQIIREVIESNIDYTATIKSIGLVNKPDQLMNIKLSDLLNGSICLKGSSAITFGHEITSLSQISDVLNAAPLGGTLVSSGILAANNIFQNAYSSRDKLMIILSDGNDSNDDEDKSSKKARNENYFYITQKLINMGMCERIKDNNIKMVFIAIGYIPKEDIDWKKCVGEKNFYLAKNVSELKLSINQALARIDTEVGRNIPKN</sequence>
<dbReference type="SUPFAM" id="SSF53300">
    <property type="entry name" value="vWA-like"/>
    <property type="match status" value="1"/>
</dbReference>
<dbReference type="EMBL" id="CP104006">
    <property type="protein sequence ID" value="UWM46418.1"/>
    <property type="molecule type" value="Genomic_DNA"/>
</dbReference>
<keyword evidence="1" id="KW-1133">Transmembrane helix</keyword>
<dbReference type="Gene3D" id="3.40.50.410">
    <property type="entry name" value="von Willebrand factor, type A domain"/>
    <property type="match status" value="1"/>
</dbReference>